<dbReference type="Pfam" id="PF02599">
    <property type="entry name" value="CsrA"/>
    <property type="match status" value="1"/>
</dbReference>
<gene>
    <name evidence="2" type="ORF">UFOVP1388_41</name>
    <name evidence="3" type="ORF">UFOVP1565_4</name>
    <name evidence="1" type="ORF">UFOVP311_20</name>
</gene>
<dbReference type="EMBL" id="LR798408">
    <property type="protein sequence ID" value="CAB5229628.1"/>
    <property type="molecule type" value="Genomic_DNA"/>
</dbReference>
<proteinExistence type="predicted"/>
<dbReference type="Gene3D" id="2.60.40.4380">
    <property type="entry name" value="Translational regulator CsrA"/>
    <property type="match status" value="1"/>
</dbReference>
<evidence type="ECO:0000313" key="3">
    <source>
        <dbReference type="EMBL" id="CAB5229628.1"/>
    </source>
</evidence>
<dbReference type="GO" id="GO:0003723">
    <property type="term" value="F:RNA binding"/>
    <property type="evidence" value="ECO:0007669"/>
    <property type="project" value="InterPro"/>
</dbReference>
<sequence length="63" mass="7463">MPLVLERKVNESVMIWDESDPNQILVVTLKRAVDGSYQMVFEGPRNFKIFRKEMLNDSFEDKK</sequence>
<protein>
    <submittedName>
        <fullName evidence="1">Carbon storage regulator</fullName>
    </submittedName>
</protein>
<dbReference type="EMBL" id="LR796321">
    <property type="protein sequence ID" value="CAB4136504.1"/>
    <property type="molecule type" value="Genomic_DNA"/>
</dbReference>
<dbReference type="GO" id="GO:0006402">
    <property type="term" value="P:mRNA catabolic process"/>
    <property type="evidence" value="ECO:0007669"/>
    <property type="project" value="InterPro"/>
</dbReference>
<organism evidence="1">
    <name type="scientific">uncultured Caudovirales phage</name>
    <dbReference type="NCBI Taxonomy" id="2100421"/>
    <lineage>
        <taxon>Viruses</taxon>
        <taxon>Duplodnaviria</taxon>
        <taxon>Heunggongvirae</taxon>
        <taxon>Uroviricota</taxon>
        <taxon>Caudoviricetes</taxon>
        <taxon>Peduoviridae</taxon>
        <taxon>Maltschvirus</taxon>
        <taxon>Maltschvirus maltsch</taxon>
    </lineage>
</organism>
<name>A0A6J5LPJ5_9CAUD</name>
<dbReference type="GO" id="GO:0006109">
    <property type="term" value="P:regulation of carbohydrate metabolic process"/>
    <property type="evidence" value="ECO:0007669"/>
    <property type="project" value="InterPro"/>
</dbReference>
<dbReference type="InterPro" id="IPR003751">
    <property type="entry name" value="CsrA"/>
</dbReference>
<dbReference type="EMBL" id="LR797344">
    <property type="protein sequence ID" value="CAB4204193.1"/>
    <property type="molecule type" value="Genomic_DNA"/>
</dbReference>
<evidence type="ECO:0000313" key="2">
    <source>
        <dbReference type="EMBL" id="CAB4204193.1"/>
    </source>
</evidence>
<dbReference type="SUPFAM" id="SSF117130">
    <property type="entry name" value="CsrA-like"/>
    <property type="match status" value="1"/>
</dbReference>
<evidence type="ECO:0000313" key="1">
    <source>
        <dbReference type="EMBL" id="CAB4136504.1"/>
    </source>
</evidence>
<accession>A0A6J5LPJ5</accession>
<dbReference type="InterPro" id="IPR036107">
    <property type="entry name" value="CsrA_sf"/>
</dbReference>
<reference evidence="1" key="1">
    <citation type="submission" date="2020-04" db="EMBL/GenBank/DDBJ databases">
        <authorList>
            <person name="Chiriac C."/>
            <person name="Salcher M."/>
            <person name="Ghai R."/>
            <person name="Kavagutti S V."/>
        </authorList>
    </citation>
    <scope>NUCLEOTIDE SEQUENCE</scope>
</reference>